<evidence type="ECO:0000256" key="8">
    <source>
        <dbReference type="ARBA" id="ARBA00035100"/>
    </source>
</evidence>
<keyword evidence="6" id="KW-0418">Kinase</keyword>
<dbReference type="CDD" id="cd16916">
    <property type="entry name" value="HATPase_CheA-like"/>
    <property type="match status" value="1"/>
</dbReference>
<dbReference type="SUPFAM" id="SSF47384">
    <property type="entry name" value="Homodimeric domain of signal transducing histidine kinase"/>
    <property type="match status" value="1"/>
</dbReference>
<dbReference type="GO" id="GO:0000155">
    <property type="term" value="F:phosphorelay sensor kinase activity"/>
    <property type="evidence" value="ECO:0007669"/>
    <property type="project" value="InterPro"/>
</dbReference>
<dbReference type="EC" id="2.7.13.3" evidence="2"/>
<proteinExistence type="predicted"/>
<evidence type="ECO:0000256" key="6">
    <source>
        <dbReference type="ARBA" id="ARBA00022777"/>
    </source>
</evidence>
<comment type="function">
    <text evidence="8">Involved in the transmission of sensory signals from the chemoreceptors to the flagellar motors. CheA is autophosphorylated; it can transfer its phosphate group to either CheB or CheY.</text>
</comment>
<dbReference type="PROSITE" id="PS50894">
    <property type="entry name" value="HPT"/>
    <property type="match status" value="1"/>
</dbReference>
<keyword evidence="4 9" id="KW-0597">Phosphoprotein</keyword>
<dbReference type="SMART" id="SM00260">
    <property type="entry name" value="CheW"/>
    <property type="match status" value="1"/>
</dbReference>
<dbReference type="Gene3D" id="3.30.565.10">
    <property type="entry name" value="Histidine kinase-like ATPase, C-terminal domain"/>
    <property type="match status" value="1"/>
</dbReference>
<evidence type="ECO:0000256" key="2">
    <source>
        <dbReference type="ARBA" id="ARBA00012438"/>
    </source>
</evidence>
<dbReference type="PROSITE" id="PS50109">
    <property type="entry name" value="HIS_KIN"/>
    <property type="match status" value="1"/>
</dbReference>
<dbReference type="InterPro" id="IPR036097">
    <property type="entry name" value="HisK_dim/P_sf"/>
</dbReference>
<dbReference type="InterPro" id="IPR008207">
    <property type="entry name" value="Sig_transdc_His_kin_Hpt_dom"/>
</dbReference>
<dbReference type="CDD" id="cd00088">
    <property type="entry name" value="HPT"/>
    <property type="match status" value="1"/>
</dbReference>
<dbReference type="SUPFAM" id="SSF55874">
    <property type="entry name" value="ATPase domain of HSP90 chaperone/DNA topoisomerase II/histidine kinase"/>
    <property type="match status" value="1"/>
</dbReference>
<evidence type="ECO:0000313" key="13">
    <source>
        <dbReference type="EMBL" id="MDT0336415.1"/>
    </source>
</evidence>
<evidence type="ECO:0000259" key="11">
    <source>
        <dbReference type="PROSITE" id="PS50851"/>
    </source>
</evidence>
<dbReference type="SMART" id="SM00073">
    <property type="entry name" value="HPT"/>
    <property type="match status" value="1"/>
</dbReference>
<dbReference type="InterPro" id="IPR037006">
    <property type="entry name" value="CheA-like_homodim_sf"/>
</dbReference>
<evidence type="ECO:0000259" key="10">
    <source>
        <dbReference type="PROSITE" id="PS50109"/>
    </source>
</evidence>
<evidence type="ECO:0000256" key="3">
    <source>
        <dbReference type="ARBA" id="ARBA00021495"/>
    </source>
</evidence>
<protein>
    <recommendedName>
        <fullName evidence="3">Chemotaxis protein CheA</fullName>
        <ecNumber evidence="2">2.7.13.3</ecNumber>
    </recommendedName>
</protein>
<dbReference type="InterPro" id="IPR005467">
    <property type="entry name" value="His_kinase_dom"/>
</dbReference>
<gene>
    <name evidence="13" type="ORF">RJN63_06240</name>
</gene>
<feature type="domain" description="HPt" evidence="12">
    <location>
        <begin position="1"/>
        <end position="105"/>
    </location>
</feature>
<dbReference type="InterPro" id="IPR051315">
    <property type="entry name" value="Bact_Chemotaxis_CheA"/>
</dbReference>
<keyword evidence="5 13" id="KW-0808">Transferase</keyword>
<dbReference type="Pfam" id="PF01627">
    <property type="entry name" value="Hpt"/>
    <property type="match status" value="1"/>
</dbReference>
<dbReference type="Gene3D" id="2.30.30.40">
    <property type="entry name" value="SH3 Domains"/>
    <property type="match status" value="1"/>
</dbReference>
<evidence type="ECO:0000256" key="5">
    <source>
        <dbReference type="ARBA" id="ARBA00022679"/>
    </source>
</evidence>
<dbReference type="FunFam" id="3.30.565.10:FF:000016">
    <property type="entry name" value="Chemotaxis protein CheA, putative"/>
    <property type="match status" value="1"/>
</dbReference>
<organism evidence="13">
    <name type="scientific">Herbaspirillum huttiense subsp. nephrolepidis</name>
    <dbReference type="NCBI Taxonomy" id="3075126"/>
    <lineage>
        <taxon>Bacteria</taxon>
        <taxon>Pseudomonadati</taxon>
        <taxon>Pseudomonadota</taxon>
        <taxon>Betaproteobacteria</taxon>
        <taxon>Burkholderiales</taxon>
        <taxon>Oxalobacteraceae</taxon>
        <taxon>Herbaspirillum</taxon>
    </lineage>
</organism>
<reference evidence="13" key="1">
    <citation type="submission" date="2023-02" db="EMBL/GenBank/DDBJ databases">
        <title>Description of Herbaspirillum huttiense subsp. nephrolepsisexaltata and Herbaspirillum huttiense subsp. lycopersicon.</title>
        <authorList>
            <person name="Poudel M."/>
            <person name="Sharma A."/>
            <person name="Goss E."/>
            <person name="Tapia J.H."/>
            <person name="Harmon C.M."/>
            <person name="Jones J.B."/>
        </authorList>
    </citation>
    <scope>NUCLEOTIDE SEQUENCE</scope>
    <source>
        <strain evidence="13">NC40101</strain>
    </source>
</reference>
<dbReference type="InterPro" id="IPR036890">
    <property type="entry name" value="HATPase_C_sf"/>
</dbReference>
<dbReference type="InterPro" id="IPR004358">
    <property type="entry name" value="Sig_transdc_His_kin-like_C"/>
</dbReference>
<dbReference type="SMART" id="SM00387">
    <property type="entry name" value="HATPase_c"/>
    <property type="match status" value="1"/>
</dbReference>
<dbReference type="Pfam" id="PF02518">
    <property type="entry name" value="HATPase_c"/>
    <property type="match status" value="1"/>
</dbReference>
<sequence>MTTAFSPLLLQFMQESRDGLQEIASRLLALERQPADPELMESLFRVVHTLKGNCGLFEFPEMFRVLHAAEDLMSAVRDGQVAYDREMADLLLEAMDFVARQFDDIELAGQPDPAQAAPCAELVARLRQRCGMQLAKGGAQDAHQASQRAAEEAARSRMAEALGRVPASLRMAWADAARNGETLLWVEYTPEPECFFKGEDPLRLATQMPGVLWRRVLPGSAWPALAELDAYRANLVFQAVTTADRSLLDDHFRYVPGQFWITALPATAIEVKDQTRANDPLMIVQTQNDALWALEGAPWVPGHLKAAVTTIANCMRAIGRVDVLPALEACAEEALALSSVAPVVAWIEQHAQVQSVAEMSADADVQEEMIAAEIAAPATVAAAAAPATAAIAPATAEGEAPVNFGRRAEDSNGARVLKVEQEKVDRLMNLIGEMVVARNGLPYLASRAENQYGERELGRDIRAQHAVINRIVEEMQDAIMQVRMMPVSFVFQRFPRLVRDIARKLGKEVQLLLEGETTEADKNVIEALADPLVHLVRNALDHGMETPEERRAAGKPATGKLVMSARQEADCVVIEIADDGRGIDPAVIRRKAYARGLVDEAALERMSDREAVNLVFLPGFSTAEAVTDLSGRGVGMDAVRTAIERLHGSVQLESKAGQGTRLQLSLPLSMAVTNVMIVQSGGVQYGLPMEAVVETVRVPAADVHRIKQHNAAVLRGRIVPLLELNSLLGLDTPQRCNEHDEWATLILRVHGQYLGLVIDDFREVVEVILKPLSGVLAGLTAYAGSALLGDGSVLMVLNPKELLK</sequence>
<dbReference type="Gene3D" id="1.20.120.160">
    <property type="entry name" value="HPT domain"/>
    <property type="match status" value="1"/>
</dbReference>
<feature type="modified residue" description="Phosphohistidine" evidence="9">
    <location>
        <position position="48"/>
    </location>
</feature>
<dbReference type="Gene3D" id="1.10.287.560">
    <property type="entry name" value="Histidine kinase CheA-like, homodimeric domain"/>
    <property type="match status" value="1"/>
</dbReference>
<dbReference type="InterPro" id="IPR004105">
    <property type="entry name" value="CheA-like_dim"/>
</dbReference>
<dbReference type="RefSeq" id="WP_311434904.1">
    <property type="nucleotide sequence ID" value="NZ_JBCGUI010000002.1"/>
</dbReference>
<dbReference type="GO" id="GO:0005737">
    <property type="term" value="C:cytoplasm"/>
    <property type="evidence" value="ECO:0007669"/>
    <property type="project" value="InterPro"/>
</dbReference>
<evidence type="ECO:0000256" key="4">
    <source>
        <dbReference type="ARBA" id="ARBA00022553"/>
    </source>
</evidence>
<dbReference type="PRINTS" id="PR00344">
    <property type="entry name" value="BCTRLSENSOR"/>
</dbReference>
<dbReference type="PROSITE" id="PS50851">
    <property type="entry name" value="CHEW"/>
    <property type="match status" value="1"/>
</dbReference>
<evidence type="ECO:0000259" key="12">
    <source>
        <dbReference type="PROSITE" id="PS50894"/>
    </source>
</evidence>
<dbReference type="SUPFAM" id="SSF50341">
    <property type="entry name" value="CheW-like"/>
    <property type="match status" value="1"/>
</dbReference>
<comment type="caution">
    <text evidence="13">The sequence shown here is derived from an EMBL/GenBank/DDBJ whole genome shotgun (WGS) entry which is preliminary data.</text>
</comment>
<dbReference type="Pfam" id="PF01584">
    <property type="entry name" value="CheW"/>
    <property type="match status" value="1"/>
</dbReference>
<feature type="domain" description="CheW-like" evidence="11">
    <location>
        <begin position="672"/>
        <end position="804"/>
    </location>
</feature>
<dbReference type="SMART" id="SM01231">
    <property type="entry name" value="H-kinase_dim"/>
    <property type="match status" value="1"/>
</dbReference>
<dbReference type="SUPFAM" id="SSF47226">
    <property type="entry name" value="Histidine-containing phosphotransfer domain, HPT domain"/>
    <property type="match status" value="1"/>
</dbReference>
<dbReference type="GO" id="GO:0006935">
    <property type="term" value="P:chemotaxis"/>
    <property type="evidence" value="ECO:0007669"/>
    <property type="project" value="InterPro"/>
</dbReference>
<dbReference type="EMBL" id="JAVRAA010000002">
    <property type="protein sequence ID" value="MDT0336415.1"/>
    <property type="molecule type" value="Genomic_DNA"/>
</dbReference>
<accession>A0AAE4K319</accession>
<keyword evidence="7" id="KW-0902">Two-component regulatory system</keyword>
<dbReference type="Pfam" id="PF02895">
    <property type="entry name" value="H-kinase_dim"/>
    <property type="match status" value="1"/>
</dbReference>
<dbReference type="AlphaFoldDB" id="A0AAE4K319"/>
<evidence type="ECO:0000256" key="7">
    <source>
        <dbReference type="ARBA" id="ARBA00023012"/>
    </source>
</evidence>
<comment type="catalytic activity">
    <reaction evidence="1">
        <text>ATP + protein L-histidine = ADP + protein N-phospho-L-histidine.</text>
        <dbReference type="EC" id="2.7.13.3"/>
    </reaction>
</comment>
<evidence type="ECO:0000256" key="9">
    <source>
        <dbReference type="PROSITE-ProRule" id="PRU00110"/>
    </source>
</evidence>
<dbReference type="InterPro" id="IPR003594">
    <property type="entry name" value="HATPase_dom"/>
</dbReference>
<evidence type="ECO:0000256" key="1">
    <source>
        <dbReference type="ARBA" id="ARBA00000085"/>
    </source>
</evidence>
<dbReference type="PANTHER" id="PTHR43395:SF1">
    <property type="entry name" value="CHEMOTAXIS PROTEIN CHEA"/>
    <property type="match status" value="1"/>
</dbReference>
<dbReference type="InterPro" id="IPR036641">
    <property type="entry name" value="HPT_dom_sf"/>
</dbReference>
<feature type="domain" description="Histidine kinase" evidence="10">
    <location>
        <begin position="468"/>
        <end position="670"/>
    </location>
</feature>
<dbReference type="InterPro" id="IPR036061">
    <property type="entry name" value="CheW-like_dom_sf"/>
</dbReference>
<name>A0AAE4K319_9BURK</name>
<dbReference type="PANTHER" id="PTHR43395">
    <property type="entry name" value="SENSOR HISTIDINE KINASE CHEA"/>
    <property type="match status" value="1"/>
</dbReference>
<dbReference type="InterPro" id="IPR002545">
    <property type="entry name" value="CheW-lke_dom"/>
</dbReference>